<evidence type="ECO:0000313" key="1">
    <source>
        <dbReference type="EMBL" id="POM71048.1"/>
    </source>
</evidence>
<proteinExistence type="predicted"/>
<organism evidence="1 2">
    <name type="scientific">Phytophthora palmivora</name>
    <dbReference type="NCBI Taxonomy" id="4796"/>
    <lineage>
        <taxon>Eukaryota</taxon>
        <taxon>Sar</taxon>
        <taxon>Stramenopiles</taxon>
        <taxon>Oomycota</taxon>
        <taxon>Peronosporomycetes</taxon>
        <taxon>Peronosporales</taxon>
        <taxon>Peronosporaceae</taxon>
        <taxon>Phytophthora</taxon>
    </lineage>
</organism>
<comment type="caution">
    <text evidence="1">The sequence shown here is derived from an EMBL/GenBank/DDBJ whole genome shotgun (WGS) entry which is preliminary data.</text>
</comment>
<name>A0A2P4XZT2_9STRA</name>
<dbReference type="AlphaFoldDB" id="A0A2P4XZT2"/>
<dbReference type="EMBL" id="NCKW01006645">
    <property type="protein sequence ID" value="POM71048.1"/>
    <property type="molecule type" value="Genomic_DNA"/>
</dbReference>
<protein>
    <submittedName>
        <fullName evidence="1">Uncharacterized protein</fullName>
    </submittedName>
</protein>
<keyword evidence="2" id="KW-1185">Reference proteome</keyword>
<accession>A0A2P4XZT2</accession>
<sequence>MTTTADIPTTVTTDLVATAKAIGIAVSETVTSEDEDSLNSDLCRGKAMTSGATGTIQHMTKAMEAITSDDVEVK</sequence>
<evidence type="ECO:0000313" key="2">
    <source>
        <dbReference type="Proteomes" id="UP000237271"/>
    </source>
</evidence>
<gene>
    <name evidence="1" type="ORF">PHPALM_12434</name>
</gene>
<dbReference type="Proteomes" id="UP000237271">
    <property type="component" value="Unassembled WGS sequence"/>
</dbReference>
<reference evidence="1 2" key="1">
    <citation type="journal article" date="2017" name="Genome Biol. Evol.">
        <title>Phytophthora megakarya and P. palmivora, closely related causal agents of cacao black pod rot, underwent increases in genome sizes and gene numbers by different mechanisms.</title>
        <authorList>
            <person name="Ali S.S."/>
            <person name="Shao J."/>
            <person name="Lary D.J."/>
            <person name="Kronmiller B."/>
            <person name="Shen D."/>
            <person name="Strem M.D."/>
            <person name="Amoako-Attah I."/>
            <person name="Akrofi A.Y."/>
            <person name="Begoude B.A."/>
            <person name="Ten Hoopen G.M."/>
            <person name="Coulibaly K."/>
            <person name="Kebe B.I."/>
            <person name="Melnick R.L."/>
            <person name="Guiltinan M.J."/>
            <person name="Tyler B.M."/>
            <person name="Meinhardt L.W."/>
            <person name="Bailey B.A."/>
        </authorList>
    </citation>
    <scope>NUCLEOTIDE SEQUENCE [LARGE SCALE GENOMIC DNA]</scope>
    <source>
        <strain evidence="2">sbr112.9</strain>
    </source>
</reference>